<feature type="compositionally biased region" description="Low complexity" evidence="4">
    <location>
        <begin position="1515"/>
        <end position="1556"/>
    </location>
</feature>
<dbReference type="SMART" id="SM00487">
    <property type="entry name" value="DEXDc"/>
    <property type="match status" value="1"/>
</dbReference>
<dbReference type="SMART" id="SM00490">
    <property type="entry name" value="HELICc"/>
    <property type="match status" value="1"/>
</dbReference>
<dbReference type="InterPro" id="IPR014001">
    <property type="entry name" value="Helicase_ATP-bd"/>
</dbReference>
<dbReference type="Proteomes" id="UP000567179">
    <property type="component" value="Unassembled WGS sequence"/>
</dbReference>
<name>A0A8H5BI22_9AGAR</name>
<sequence length="1601" mass="175827">MPHPTIPNAFLQLTEVGIPWGFPAWQDATGVTHGLFPDDPTDRPKGWTEEDLANIKSLFSRYRALRSDEKKTNFLRDNNANVLPGRQKWKQWANAIWRSSKSQSKIIAVFTAQNCHPYTRSLAALKATGETKESRITASGTQWIPLCLDAIAIALYGDECLDEDGFLPETYRIPTQALAQRTWVSLLKRIDRTLVRLPGLEENARDAFHSLDKAKITKTAISTVIRAVAKWRNAVEVIQSAEDLAKLEDMEAELGRLMEGVGAEVDSEVKKTRKSKSPAPPLFSASSDMLRSLASDQAIQDAIALYHEYFGASSNAVDDVPVIQLRSLAGAFDESTEGADIGTEYEATKSRQVLANNLGFIEELPLLFNTTRHTAGLTRWTSFEAFQIEPGAPVPPEIRNLNLHWHQLAGVHAILRACFTSESRPDHCPGIVVADEVGLGKTYQSAAVIACLADAVTKQKEKLPAAPLLQARPYLAGSADIPSLPHLILVPGTLLSQWFDELRILFQPGGVDLFVYPTAQKHRAAFWDAEGPFHSSKHSLSNRIVLASHSAMTTDYNALYQPMPRYKPQDLPWTIPPLRTGKTCPDISTTLFGQKYLSVVVDEAHNFRNHGPKHLAALAILQNTIIRLPLTATPLQTSPKASTCDLAAMGRLTGLAHFFTPEAYDEEKEDIRAVRRARKEKQDAGDTVDDKEQDDPVKQCQHEIARRMQRQSEGHILRRTTASRNFRGEELVPLPPCETFYAFLDLTPRELAIISANAKEMEDMIGTANLSNKIITRGFYIEYRLSLVFATSNPKAPLPKITSLEQWAKIKSTKLDMAARLAQYFLTRDDLPLPTFANGGITFPAIPPVKKGEKISKDCKIVVFSEFPSMLPVLIQVFKLHGVEVLAINGSMSFEKRAATVKKFRESSVYRVIVLSSVGTIGMNFSFCYIMIFLDQPWSSQDVHQMRGRVHRQPQKHKVTCIHLLANDTSDIIVDGMARGKRDMMDVFLSKDAGKGLFQLLTADADIDPDEEPPTINPEQSSSEKQSGSSTVKPTLSKGKSKARQEEYTDGDEDEEDQVAVSIAPGEELVDNSDVDSRAPSKAPPVAPRCGTSASQMKKSATKGVQDSSQQKRKPSATKPPSQRQPPKGNSKPAPIAVDSDTQPRRRIPNPHASEDDFDSDAPLQRRARKSKTSASKLDADTTTPHQSSNANARPPRDEEDSDAPPRQRHSQSKPKSLTSRTKPSANSDANELNSDAPSLHRPSKPKARAPPIQDDLDAPSPPRPSKVKAKRPSPIESDSETAPQHHTSKGKARRTPSNGDNEECDQHGAHFEAEQGDGGCSTPDDDGADYEDDVGPAETDISSSKSTRPSSRASDVSMDDKRHGSDSSMCDIAYGQDFASGKVDNLSDDEDSDDVRKKRGRKRLVMQMASPPSPTAHRDTRRRMSGEFNDYDDVFPTLLSFSNRSLQTAEAQMTQASSTRQKPPSSLPPASQTNSSRHPPQQKQISAVAQGKQKQPTRPTRNPAETLALLVGKSGNAAQPAAGPSSAPTSSTGRSAPLKSASSSRSTSEIRGSASTRSTPTIPTHRVPSAFQVITPPPPLAPAKNKNPFPRRADKNDKRR</sequence>
<evidence type="ECO:0000256" key="1">
    <source>
        <dbReference type="ARBA" id="ARBA00022741"/>
    </source>
</evidence>
<feature type="compositionally biased region" description="Acidic residues" evidence="4">
    <location>
        <begin position="1324"/>
        <end position="1336"/>
    </location>
</feature>
<dbReference type="PROSITE" id="PS51194">
    <property type="entry name" value="HELICASE_CTER"/>
    <property type="match status" value="1"/>
</dbReference>
<evidence type="ECO:0000256" key="4">
    <source>
        <dbReference type="SAM" id="MobiDB-lite"/>
    </source>
</evidence>
<feature type="compositionally biased region" description="Polar residues" evidence="4">
    <location>
        <begin position="1092"/>
        <end position="1109"/>
    </location>
</feature>
<feature type="domain" description="Helicase C-terminal" evidence="6">
    <location>
        <begin position="851"/>
        <end position="1008"/>
    </location>
</feature>
<keyword evidence="8" id="KW-1185">Reference proteome</keyword>
<comment type="caution">
    <text evidence="7">The sequence shown here is derived from an EMBL/GenBank/DDBJ whole genome shotgun (WGS) entry which is preliminary data.</text>
</comment>
<keyword evidence="2" id="KW-0378">Hydrolase</keyword>
<evidence type="ECO:0000259" key="5">
    <source>
        <dbReference type="PROSITE" id="PS51192"/>
    </source>
</evidence>
<feature type="compositionally biased region" description="Low complexity" evidence="4">
    <location>
        <begin position="1019"/>
        <end position="1030"/>
    </location>
</feature>
<feature type="compositionally biased region" description="Basic and acidic residues" evidence="4">
    <location>
        <begin position="1305"/>
        <end position="1314"/>
    </location>
</feature>
<dbReference type="PANTHER" id="PTHR10799">
    <property type="entry name" value="SNF2/RAD54 HELICASE FAMILY"/>
    <property type="match status" value="1"/>
</dbReference>
<feature type="compositionally biased region" description="Polar residues" evidence="4">
    <location>
        <begin position="1173"/>
        <end position="1192"/>
    </location>
</feature>
<evidence type="ECO:0000313" key="8">
    <source>
        <dbReference type="Proteomes" id="UP000567179"/>
    </source>
</evidence>
<feature type="compositionally biased region" description="Low complexity" evidence="4">
    <location>
        <begin position="1343"/>
        <end position="1355"/>
    </location>
</feature>
<dbReference type="InterPro" id="IPR049730">
    <property type="entry name" value="SNF2/RAD54-like_C"/>
</dbReference>
<feature type="compositionally biased region" description="Basic and acidic residues" evidence="4">
    <location>
        <begin position="1417"/>
        <end position="1426"/>
    </location>
</feature>
<evidence type="ECO:0000256" key="2">
    <source>
        <dbReference type="ARBA" id="ARBA00022801"/>
    </source>
</evidence>
<dbReference type="CDD" id="cd18793">
    <property type="entry name" value="SF2_C_SNF"/>
    <property type="match status" value="1"/>
</dbReference>
<evidence type="ECO:0000259" key="6">
    <source>
        <dbReference type="PROSITE" id="PS51194"/>
    </source>
</evidence>
<dbReference type="OrthoDB" id="3270319at2759"/>
<dbReference type="GO" id="GO:0005524">
    <property type="term" value="F:ATP binding"/>
    <property type="evidence" value="ECO:0007669"/>
    <property type="project" value="InterPro"/>
</dbReference>
<feature type="compositionally biased region" description="Acidic residues" evidence="4">
    <location>
        <begin position="1048"/>
        <end position="1058"/>
    </location>
</feature>
<evidence type="ECO:0000313" key="7">
    <source>
        <dbReference type="EMBL" id="KAF5323266.1"/>
    </source>
</evidence>
<gene>
    <name evidence="7" type="ORF">D9619_013544</name>
</gene>
<organism evidence="7 8">
    <name type="scientific">Psilocybe cf. subviscida</name>
    <dbReference type="NCBI Taxonomy" id="2480587"/>
    <lineage>
        <taxon>Eukaryota</taxon>
        <taxon>Fungi</taxon>
        <taxon>Dikarya</taxon>
        <taxon>Basidiomycota</taxon>
        <taxon>Agaricomycotina</taxon>
        <taxon>Agaricomycetes</taxon>
        <taxon>Agaricomycetidae</taxon>
        <taxon>Agaricales</taxon>
        <taxon>Agaricineae</taxon>
        <taxon>Strophariaceae</taxon>
        <taxon>Psilocybe</taxon>
    </lineage>
</organism>
<keyword evidence="1" id="KW-0547">Nucleotide-binding</keyword>
<keyword evidence="3" id="KW-0067">ATP-binding</keyword>
<dbReference type="GO" id="GO:0016787">
    <property type="term" value="F:hydrolase activity"/>
    <property type="evidence" value="ECO:0007669"/>
    <property type="project" value="UniProtKB-KW"/>
</dbReference>
<protein>
    <submittedName>
        <fullName evidence="7">Uncharacterized protein</fullName>
    </submittedName>
</protein>
<dbReference type="Gene3D" id="3.40.50.300">
    <property type="entry name" value="P-loop containing nucleotide triphosphate hydrolases"/>
    <property type="match status" value="1"/>
</dbReference>
<dbReference type="InterPro" id="IPR000330">
    <property type="entry name" value="SNF2_N"/>
</dbReference>
<feature type="compositionally biased region" description="Basic and acidic residues" evidence="4">
    <location>
        <begin position="1592"/>
        <end position="1601"/>
    </location>
</feature>
<feature type="compositionally biased region" description="Polar residues" evidence="4">
    <location>
        <begin position="1214"/>
        <end position="1237"/>
    </location>
</feature>
<feature type="region of interest" description="Disordered" evidence="4">
    <location>
        <begin position="1006"/>
        <end position="1429"/>
    </location>
</feature>
<dbReference type="Gene3D" id="3.40.50.10810">
    <property type="entry name" value="Tandem AAA-ATPase domain"/>
    <property type="match status" value="1"/>
</dbReference>
<dbReference type="Pfam" id="PF00176">
    <property type="entry name" value="SNF2-rel_dom"/>
    <property type="match status" value="1"/>
</dbReference>
<dbReference type="EMBL" id="JAACJJ010000019">
    <property type="protein sequence ID" value="KAF5323266.1"/>
    <property type="molecule type" value="Genomic_DNA"/>
</dbReference>
<feature type="domain" description="Helicase ATP-binding" evidence="5">
    <location>
        <begin position="422"/>
        <end position="652"/>
    </location>
</feature>
<dbReference type="Pfam" id="PF00271">
    <property type="entry name" value="Helicase_C"/>
    <property type="match status" value="1"/>
</dbReference>
<feature type="region of interest" description="Disordered" evidence="4">
    <location>
        <begin position="676"/>
        <end position="696"/>
    </location>
</feature>
<accession>A0A8H5BI22</accession>
<dbReference type="SUPFAM" id="SSF52540">
    <property type="entry name" value="P-loop containing nucleoside triphosphate hydrolases"/>
    <property type="match status" value="2"/>
</dbReference>
<dbReference type="PROSITE" id="PS51192">
    <property type="entry name" value="HELICASE_ATP_BIND_1"/>
    <property type="match status" value="1"/>
</dbReference>
<reference evidence="7 8" key="1">
    <citation type="journal article" date="2020" name="ISME J.">
        <title>Uncovering the hidden diversity of litter-decomposition mechanisms in mushroom-forming fungi.</title>
        <authorList>
            <person name="Floudas D."/>
            <person name="Bentzer J."/>
            <person name="Ahren D."/>
            <person name="Johansson T."/>
            <person name="Persson P."/>
            <person name="Tunlid A."/>
        </authorList>
    </citation>
    <scope>NUCLEOTIDE SEQUENCE [LARGE SCALE GENOMIC DNA]</scope>
    <source>
        <strain evidence="7 8">CBS 101986</strain>
    </source>
</reference>
<feature type="compositionally biased region" description="Basic and acidic residues" evidence="4">
    <location>
        <begin position="680"/>
        <end position="696"/>
    </location>
</feature>
<feature type="compositionally biased region" description="Polar residues" evidence="4">
    <location>
        <begin position="1447"/>
        <end position="1501"/>
    </location>
</feature>
<proteinExistence type="predicted"/>
<dbReference type="InterPro" id="IPR001650">
    <property type="entry name" value="Helicase_C-like"/>
</dbReference>
<dbReference type="InterPro" id="IPR038718">
    <property type="entry name" value="SNF2-like_sf"/>
</dbReference>
<evidence type="ECO:0000256" key="3">
    <source>
        <dbReference type="ARBA" id="ARBA00022840"/>
    </source>
</evidence>
<dbReference type="InterPro" id="IPR027417">
    <property type="entry name" value="P-loop_NTPase"/>
</dbReference>
<feature type="region of interest" description="Disordered" evidence="4">
    <location>
        <begin position="1447"/>
        <end position="1601"/>
    </location>
</feature>